<protein>
    <submittedName>
        <fullName evidence="3">Phage minor structural protein</fullName>
    </submittedName>
</protein>
<feature type="coiled-coil region" evidence="1">
    <location>
        <begin position="1016"/>
        <end position="1043"/>
    </location>
</feature>
<evidence type="ECO:0000313" key="3">
    <source>
        <dbReference type="EMBL" id="ADU30375.1"/>
    </source>
</evidence>
<dbReference type="Pfam" id="PF06605">
    <property type="entry name" value="Prophage_tail"/>
    <property type="match status" value="1"/>
</dbReference>
<dbReference type="STRING" id="649639.Bcell_2114"/>
<dbReference type="RefSeq" id="WP_013488711.1">
    <property type="nucleotide sequence ID" value="NC_014829.1"/>
</dbReference>
<dbReference type="AlphaFoldDB" id="E6U1L2"/>
<name>E6U1L2_EVAC2</name>
<evidence type="ECO:0000256" key="1">
    <source>
        <dbReference type="SAM" id="Coils"/>
    </source>
</evidence>
<sequence>MYLLNKNEEIITTLGVDKRPFFNDLHTEKLNSENTFEFSIPANIEHTEDVIEGNYVVFRDSDHKYQMFEIIEVEETHEDSLVKVVYCENVFTELNDDIIEDKRPNNVTAHFALTQALENTRWQVGNVDDLGLNSTNFYYDSVLGSIQKILNTWNAEVRFRVEVSANAISGRYVDIVAQRGNDTGKRIEYGKDIESIKRTVDARHVKTALYGRGKGEETEAGGYGRRITFEEINNGKKWIGNEEARQRWGRIDSNGIKRHRFGIFEDSDEEDIHILLEKTEAELEKVKEPIISYEIDAVDLEQFGLDHEKVRLGDTVIIIDREFKPELKLKARVVEIRRSLTEKESSSFILGNFLSMLTDDDRLDRLEAKFSDRSGVWDSKYTPGNPVDTSWLDGAIDVLNNRFNSSLSNWWTDDDGNIVFEAKNGNSAMQLSGDGFRIANEKHPVTDEWNWRTFGTGEGFTADEIKVGKLRSSLIQLGAASTFEDGYNPYTQFYRSASLSPHQLANMPLKYENGGFMSPQYGNYLEVDEDLHIGYTTVIASGNGSINVQLRRGHSSSGELVVERNFSLSEGENYLNLNFVLEPGDYTLQANPTVSCFRSSSGVTYPYDNGIFRFVGSSSGDSFYYYLYDLEVSGSGLRNTRLSTNRQSDGTTIPRGTYINEYGVYTGEVQAEQIKAGTITQSGLRSIVLEQGEVKSFYDDRLSMTFGQYRLNFFSRDGGDIGYFGPNNIVDNPDIQGLAMVTERDYISIGRSVSNIIRPSFRMSNYNRSTMVAGSYESSTNGSVLGLYGNSYIWGGGNDHRSTDQPCIILDQGSISNGANTVLNYFGGVHTRTQATWEVRWNSSTTTHSTRIRATNNAVEFGANVTDLWGGAIRGPEGNRYYENNTGDATLFGDRIYLVANGIRRDSSGRGFYIGTWDGGDVHITNGNGYNAGDGIVYRDVRASGFIEASSVIYKDNIERYEDNATAIIMSLNPSSYYLKEDLEHGIYDKKRLGLIAEEVPSLFRNEDAINYNSVMIALLKMNQEQQERIEELEQKVEDLELAISV</sequence>
<dbReference type="Pfam" id="PF13884">
    <property type="entry name" value="Peptidase_S74"/>
    <property type="match status" value="1"/>
</dbReference>
<dbReference type="eggNOG" id="COG4733">
    <property type="taxonomic scope" value="Bacteria"/>
</dbReference>
<dbReference type="HOGENOM" id="CLU_291641_0_0_9"/>
<feature type="domain" description="Peptidase S74" evidence="2">
    <location>
        <begin position="950"/>
        <end position="1044"/>
    </location>
</feature>
<accession>E6U1L2</accession>
<dbReference type="PROSITE" id="PS51688">
    <property type="entry name" value="ICA"/>
    <property type="match status" value="1"/>
</dbReference>
<proteinExistence type="predicted"/>
<keyword evidence="4" id="KW-1185">Reference proteome</keyword>
<dbReference type="eggNOG" id="COG4926">
    <property type="taxonomic scope" value="Bacteria"/>
</dbReference>
<evidence type="ECO:0000313" key="4">
    <source>
        <dbReference type="Proteomes" id="UP000001401"/>
    </source>
</evidence>
<dbReference type="KEGG" id="bco:Bcell_2114"/>
<dbReference type="InterPro" id="IPR030392">
    <property type="entry name" value="S74_ICA"/>
</dbReference>
<evidence type="ECO:0000259" key="2">
    <source>
        <dbReference type="PROSITE" id="PS51688"/>
    </source>
</evidence>
<dbReference type="InterPro" id="IPR007119">
    <property type="entry name" value="Phage_tail_spike_N"/>
</dbReference>
<keyword evidence="1" id="KW-0175">Coiled coil</keyword>
<reference evidence="3 4" key="1">
    <citation type="submission" date="2010-12" db="EMBL/GenBank/DDBJ databases">
        <title>Complete sequence of Bacillus cellulosilyticus DSM 2522.</title>
        <authorList>
            <consortium name="US DOE Joint Genome Institute"/>
            <person name="Lucas S."/>
            <person name="Copeland A."/>
            <person name="Lapidus A."/>
            <person name="Cheng J.-F."/>
            <person name="Bruce D."/>
            <person name="Goodwin L."/>
            <person name="Pitluck S."/>
            <person name="Chertkov O."/>
            <person name="Detter J.C."/>
            <person name="Han C."/>
            <person name="Tapia R."/>
            <person name="Land M."/>
            <person name="Hauser L."/>
            <person name="Jeffries C."/>
            <person name="Kyrpides N."/>
            <person name="Ivanova N."/>
            <person name="Mikhailova N."/>
            <person name="Brumm P."/>
            <person name="Mead D."/>
            <person name="Woyke T."/>
        </authorList>
    </citation>
    <scope>NUCLEOTIDE SEQUENCE [LARGE SCALE GENOMIC DNA]</scope>
    <source>
        <strain evidence="4">ATCC 21833 / DSM 2522 / FERM P-1141 / JCM 9156 / N-4</strain>
    </source>
</reference>
<dbReference type="Proteomes" id="UP000001401">
    <property type="component" value="Chromosome"/>
</dbReference>
<dbReference type="EMBL" id="CP002394">
    <property type="protein sequence ID" value="ADU30375.1"/>
    <property type="molecule type" value="Genomic_DNA"/>
</dbReference>
<dbReference type="InterPro" id="IPR010572">
    <property type="entry name" value="Tail_dom"/>
</dbReference>
<dbReference type="NCBIfam" id="TIGR01665">
    <property type="entry name" value="put_anti_recept"/>
    <property type="match status" value="1"/>
</dbReference>
<organism evidence="3 4">
    <name type="scientific">Evansella cellulosilytica (strain ATCC 21833 / DSM 2522 / FERM P-1141 / JCM 9156 / N-4)</name>
    <name type="common">Bacillus cellulosilyticus</name>
    <dbReference type="NCBI Taxonomy" id="649639"/>
    <lineage>
        <taxon>Bacteria</taxon>
        <taxon>Bacillati</taxon>
        <taxon>Bacillota</taxon>
        <taxon>Bacilli</taxon>
        <taxon>Bacillales</taxon>
        <taxon>Bacillaceae</taxon>
        <taxon>Evansella</taxon>
    </lineage>
</organism>
<gene>
    <name evidence="3" type="ordered locus">Bcell_2114</name>
</gene>